<protein>
    <submittedName>
        <fullName evidence="2">Uncharacterized protein</fullName>
    </submittedName>
</protein>
<proteinExistence type="predicted"/>
<reference evidence="2" key="1">
    <citation type="submission" date="2021-01" db="EMBL/GenBank/DDBJ databases">
        <authorList>
            <person name="Corre E."/>
            <person name="Pelletier E."/>
            <person name="Niang G."/>
            <person name="Scheremetjew M."/>
            <person name="Finn R."/>
            <person name="Kale V."/>
            <person name="Holt S."/>
            <person name="Cochrane G."/>
            <person name="Meng A."/>
            <person name="Brown T."/>
            <person name="Cohen L."/>
        </authorList>
    </citation>
    <scope>NUCLEOTIDE SEQUENCE</scope>
    <source>
        <strain evidence="2">CCMP1381</strain>
    </source>
</reference>
<dbReference type="AlphaFoldDB" id="A0A7S2BW52"/>
<accession>A0A7S2BW52</accession>
<sequence length="398" mass="44980">MESACATMMLHLQLSYVSLLHFVFSPVCLRFQSELLKDTDRTGHVLLISALLAGGRSSIDDAEHLLAASELELRDQLRRLQRQSPEQDFSSCYESLCDLFSSWESADRDPSCLNYDDRALLIQIGFAQENLASFTLTASYAISELASTLHGITPHDYHSIIADTKPWRTIVYSSDGPGRGYAVFPVLPPTLAEIYGHVSTRCGSEVRYRKITQGGGFGRQMIKFIDNRNVKREFKRNQRIIENMHQSVDLSLLAIDFAFWIHYEYAPDKVGFAILGSGFNSSVDAGRQVIHTDMASLQGGNEYLYGTDRPDISAVGKQFPLANILSLSGGTYLIIEPESWGCEFRTTPEPYFNPPGIFFMMHGNFNHCSDAHRVASWRCHWYRPLRVALFDFHYLDLC</sequence>
<gene>
    <name evidence="2" type="ORF">DSPE1174_LOCUS10392</name>
</gene>
<name>A0A7S2BW52_9STRA</name>
<keyword evidence="1" id="KW-0732">Signal</keyword>
<feature type="signal peptide" evidence="1">
    <location>
        <begin position="1"/>
        <end position="25"/>
    </location>
</feature>
<dbReference type="EMBL" id="HBGS01020013">
    <property type="protein sequence ID" value="CAD9408205.1"/>
    <property type="molecule type" value="Transcribed_RNA"/>
</dbReference>
<evidence type="ECO:0000256" key="1">
    <source>
        <dbReference type="SAM" id="SignalP"/>
    </source>
</evidence>
<feature type="chain" id="PRO_5031560399" evidence="1">
    <location>
        <begin position="26"/>
        <end position="398"/>
    </location>
</feature>
<evidence type="ECO:0000313" key="2">
    <source>
        <dbReference type="EMBL" id="CAD9408205.1"/>
    </source>
</evidence>
<organism evidence="2">
    <name type="scientific">Octactis speculum</name>
    <dbReference type="NCBI Taxonomy" id="3111310"/>
    <lineage>
        <taxon>Eukaryota</taxon>
        <taxon>Sar</taxon>
        <taxon>Stramenopiles</taxon>
        <taxon>Ochrophyta</taxon>
        <taxon>Dictyochophyceae</taxon>
        <taxon>Dictyochales</taxon>
        <taxon>Dictyochaceae</taxon>
        <taxon>Octactis</taxon>
    </lineage>
</organism>